<keyword evidence="11 12" id="KW-0472">Membrane</keyword>
<keyword evidence="2" id="KW-1003">Cell membrane</keyword>
<evidence type="ECO:0000256" key="2">
    <source>
        <dbReference type="ARBA" id="ARBA00022475"/>
    </source>
</evidence>
<keyword evidence="8" id="KW-0067">ATP-binding</keyword>
<dbReference type="Proteomes" id="UP000000370">
    <property type="component" value="Chromosome"/>
</dbReference>
<evidence type="ECO:0000259" key="13">
    <source>
        <dbReference type="Pfam" id="PF06580"/>
    </source>
</evidence>
<evidence type="ECO:0000256" key="7">
    <source>
        <dbReference type="ARBA" id="ARBA00022777"/>
    </source>
</evidence>
<dbReference type="KEGG" id="cpy:Cphy_1393"/>
<evidence type="ECO:0000256" key="11">
    <source>
        <dbReference type="ARBA" id="ARBA00023136"/>
    </source>
</evidence>
<evidence type="ECO:0000256" key="3">
    <source>
        <dbReference type="ARBA" id="ARBA00022553"/>
    </source>
</evidence>
<gene>
    <name evidence="14" type="ordered locus">Cphy_1393</name>
</gene>
<dbReference type="GO" id="GO:0005524">
    <property type="term" value="F:ATP binding"/>
    <property type="evidence" value="ECO:0007669"/>
    <property type="project" value="UniProtKB-KW"/>
</dbReference>
<dbReference type="InterPro" id="IPR050640">
    <property type="entry name" value="Bact_2-comp_sensor_kinase"/>
</dbReference>
<evidence type="ECO:0000256" key="8">
    <source>
        <dbReference type="ARBA" id="ARBA00022840"/>
    </source>
</evidence>
<dbReference type="Pfam" id="PF06580">
    <property type="entry name" value="His_kinase"/>
    <property type="match status" value="1"/>
</dbReference>
<evidence type="ECO:0000256" key="10">
    <source>
        <dbReference type="ARBA" id="ARBA00023012"/>
    </source>
</evidence>
<feature type="transmembrane region" description="Helical" evidence="12">
    <location>
        <begin position="304"/>
        <end position="321"/>
    </location>
</feature>
<name>A9KPA6_LACP7</name>
<proteinExistence type="predicted"/>
<dbReference type="EMBL" id="CP000885">
    <property type="protein sequence ID" value="ABX41768.1"/>
    <property type="molecule type" value="Genomic_DNA"/>
</dbReference>
<dbReference type="GO" id="GO:0005886">
    <property type="term" value="C:plasma membrane"/>
    <property type="evidence" value="ECO:0007669"/>
    <property type="project" value="UniProtKB-SubCell"/>
</dbReference>
<dbReference type="PANTHER" id="PTHR34220">
    <property type="entry name" value="SENSOR HISTIDINE KINASE YPDA"/>
    <property type="match status" value="1"/>
</dbReference>
<dbReference type="GO" id="GO:0000155">
    <property type="term" value="F:phosphorelay sensor kinase activity"/>
    <property type="evidence" value="ECO:0007669"/>
    <property type="project" value="InterPro"/>
</dbReference>
<evidence type="ECO:0000256" key="5">
    <source>
        <dbReference type="ARBA" id="ARBA00022692"/>
    </source>
</evidence>
<keyword evidence="5 12" id="KW-0812">Transmembrane</keyword>
<dbReference type="STRING" id="357809.Cphy_1393"/>
<keyword evidence="4" id="KW-0808">Transferase</keyword>
<feature type="domain" description="Signal transduction histidine kinase internal region" evidence="13">
    <location>
        <begin position="387"/>
        <end position="464"/>
    </location>
</feature>
<dbReference type="InterPro" id="IPR010559">
    <property type="entry name" value="Sig_transdc_His_kin_internal"/>
</dbReference>
<dbReference type="Gene3D" id="6.10.340.10">
    <property type="match status" value="1"/>
</dbReference>
<evidence type="ECO:0000313" key="15">
    <source>
        <dbReference type="Proteomes" id="UP000000370"/>
    </source>
</evidence>
<dbReference type="AlphaFoldDB" id="A9KPA6"/>
<dbReference type="eggNOG" id="COG2972">
    <property type="taxonomic scope" value="Bacteria"/>
</dbReference>
<dbReference type="Gene3D" id="3.30.565.10">
    <property type="entry name" value="Histidine kinase-like ATPase, C-terminal domain"/>
    <property type="match status" value="1"/>
</dbReference>
<dbReference type="InterPro" id="IPR036890">
    <property type="entry name" value="HATPase_C_sf"/>
</dbReference>
<evidence type="ECO:0000256" key="6">
    <source>
        <dbReference type="ARBA" id="ARBA00022741"/>
    </source>
</evidence>
<dbReference type="RefSeq" id="WP_012199422.1">
    <property type="nucleotide sequence ID" value="NC_010001.1"/>
</dbReference>
<dbReference type="PANTHER" id="PTHR34220:SF11">
    <property type="entry name" value="SENSOR PROTEIN KINASE HPTS"/>
    <property type="match status" value="1"/>
</dbReference>
<evidence type="ECO:0000256" key="12">
    <source>
        <dbReference type="SAM" id="Phobius"/>
    </source>
</evidence>
<evidence type="ECO:0000256" key="4">
    <source>
        <dbReference type="ARBA" id="ARBA00022679"/>
    </source>
</evidence>
<protein>
    <submittedName>
        <fullName evidence="14">Histidine kinase internal region</fullName>
    </submittedName>
</protein>
<evidence type="ECO:0000313" key="14">
    <source>
        <dbReference type="EMBL" id="ABX41768.1"/>
    </source>
</evidence>
<keyword evidence="9 12" id="KW-1133">Transmembrane helix</keyword>
<evidence type="ECO:0000256" key="9">
    <source>
        <dbReference type="ARBA" id="ARBA00022989"/>
    </source>
</evidence>
<keyword evidence="7 14" id="KW-0418">Kinase</keyword>
<keyword evidence="3" id="KW-0597">Phosphoprotein</keyword>
<keyword evidence="6" id="KW-0547">Nucleotide-binding</keyword>
<keyword evidence="10" id="KW-0902">Two-component regulatory system</keyword>
<dbReference type="SUPFAM" id="SSF55874">
    <property type="entry name" value="ATPase domain of HSP90 chaperone/DNA topoisomerase II/histidine kinase"/>
    <property type="match status" value="1"/>
</dbReference>
<comment type="subcellular location">
    <subcellularLocation>
        <location evidence="1">Cell membrane</location>
        <topology evidence="1">Multi-pass membrane protein</topology>
    </subcellularLocation>
</comment>
<keyword evidence="15" id="KW-1185">Reference proteome</keyword>
<accession>A9KPA6</accession>
<sequence length="586" mass="67894">MKKWLSKLSIFQKIILIISLTIAISLRITNNFTEKTITNIVTKQIYEGNISTLSSSSAQISDKINRNVSLIRALSTDSQVKEYLQEVPRSDYENINIINKMNEIILNYVYNMFDTETMIAIISSKDDVYANWEMQNQETLINLKNEYLRYHNKGQDKEYTLYTKMELDISLSSNKTFKNKFTMALPIYSNKSENNILGVAIVFIEEENLYDAISFKVDEQHTTVLIDKSNNIISAKDKTLIGKQVEVAFNFVKNKSSKGYYADKEGKMIITQKQVNKSKFTIIDIMKVQYVQEQVDLVMRNVQIINILTIIIIIIVCYFTLRGITKPLKRLTEQMVTQDYSTFEQDNQNLGKNEVRLLEKSFQVMKYDIEELIKENKLKEEEKRKTEIKALQSQIKPHFLFNTLNAIRCTIINNNNDKAADLVYKLAMLLRMTLVKGDALITLKEELETIGYYLDILIMRHGTQIDYQIDISPLAEEVLVPKLFLQPLVENSVVHGFSQQNIDATIKIKTIFVDNFLVIQVMDNGKGIEEDIDMIKSDIQYENEFSGIGLMNVNSRLKLYFGKESGLKIYSKNGWTISEVWIHQHR</sequence>
<reference evidence="15" key="1">
    <citation type="submission" date="2007-11" db="EMBL/GenBank/DDBJ databases">
        <title>Complete genome sequence of Clostridium phytofermentans ISDg.</title>
        <authorList>
            <person name="Leschine S.B."/>
            <person name="Warnick T.A."/>
            <person name="Blanchard J.L."/>
            <person name="Schnell D.J."/>
            <person name="Petit E.L."/>
            <person name="LaTouf W.G."/>
            <person name="Copeland A."/>
            <person name="Lucas S."/>
            <person name="Lapidus A."/>
            <person name="Barry K."/>
            <person name="Glavina del Rio T."/>
            <person name="Dalin E."/>
            <person name="Tice H."/>
            <person name="Pitluck S."/>
            <person name="Kiss H."/>
            <person name="Brettin T."/>
            <person name="Bruce D."/>
            <person name="Detter J.C."/>
            <person name="Han C."/>
            <person name="Kuske C."/>
            <person name="Schmutz J."/>
            <person name="Larimer F."/>
            <person name="Land M."/>
            <person name="Hauser L."/>
            <person name="Kyrpides N."/>
            <person name="Kim E.A."/>
            <person name="Richardson P."/>
        </authorList>
    </citation>
    <scope>NUCLEOTIDE SEQUENCE [LARGE SCALE GENOMIC DNA]</scope>
    <source>
        <strain evidence="15">ATCC 700394 / DSM 18823 / ISDg</strain>
    </source>
</reference>
<organism evidence="14 15">
    <name type="scientific">Lachnoclostridium phytofermentans (strain ATCC 700394 / DSM 18823 / ISDg)</name>
    <name type="common">Clostridium phytofermentans</name>
    <dbReference type="NCBI Taxonomy" id="357809"/>
    <lineage>
        <taxon>Bacteria</taxon>
        <taxon>Bacillati</taxon>
        <taxon>Bacillota</taxon>
        <taxon>Clostridia</taxon>
        <taxon>Lachnospirales</taxon>
        <taxon>Lachnospiraceae</taxon>
    </lineage>
</organism>
<evidence type="ECO:0000256" key="1">
    <source>
        <dbReference type="ARBA" id="ARBA00004651"/>
    </source>
</evidence>
<dbReference type="HOGENOM" id="CLU_020473_6_1_9"/>